<organism evidence="2 3">
    <name type="scientific">Dictyobacter kobayashii</name>
    <dbReference type="NCBI Taxonomy" id="2014872"/>
    <lineage>
        <taxon>Bacteria</taxon>
        <taxon>Bacillati</taxon>
        <taxon>Chloroflexota</taxon>
        <taxon>Ktedonobacteria</taxon>
        <taxon>Ktedonobacterales</taxon>
        <taxon>Dictyobacteraceae</taxon>
        <taxon>Dictyobacter</taxon>
    </lineage>
</organism>
<feature type="transmembrane region" description="Helical" evidence="1">
    <location>
        <begin position="6"/>
        <end position="28"/>
    </location>
</feature>
<sequence length="200" mass="22289">MVPVDYITFFTTMATVGATLFGLIFVAISIKPDITRAENISVMRQVQAASSYSALLNPLVISLLALMPHATIGRSALIMSVIGLINTIIMGIFLLREAGGWVKKWNNIFFILASLVMFGFELFYAIRLNIEPQNISILDNLAIMFVVIYLYGIARAWDLIGARQFHIQETLSPLISKGIEEATSDKPHTEHMKDTSSQRH</sequence>
<protein>
    <submittedName>
        <fullName evidence="2">Uncharacterized protein</fullName>
    </submittedName>
</protein>
<name>A0A402AVG3_9CHLR</name>
<evidence type="ECO:0000313" key="2">
    <source>
        <dbReference type="EMBL" id="GCE23074.1"/>
    </source>
</evidence>
<feature type="transmembrane region" description="Helical" evidence="1">
    <location>
        <begin position="49"/>
        <end position="70"/>
    </location>
</feature>
<dbReference type="OrthoDB" id="5195688at2"/>
<accession>A0A402AVG3</accession>
<evidence type="ECO:0000256" key="1">
    <source>
        <dbReference type="SAM" id="Phobius"/>
    </source>
</evidence>
<keyword evidence="1" id="KW-1133">Transmembrane helix</keyword>
<dbReference type="EMBL" id="BIFS01000002">
    <property type="protein sequence ID" value="GCE23074.1"/>
    <property type="molecule type" value="Genomic_DNA"/>
</dbReference>
<keyword evidence="1" id="KW-0812">Transmembrane</keyword>
<comment type="caution">
    <text evidence="2">The sequence shown here is derived from an EMBL/GenBank/DDBJ whole genome shotgun (WGS) entry which is preliminary data.</text>
</comment>
<feature type="transmembrane region" description="Helical" evidence="1">
    <location>
        <begin position="107"/>
        <end position="126"/>
    </location>
</feature>
<dbReference type="RefSeq" id="WP_126556564.1">
    <property type="nucleotide sequence ID" value="NZ_BIFS01000002.1"/>
</dbReference>
<keyword evidence="3" id="KW-1185">Reference proteome</keyword>
<evidence type="ECO:0000313" key="3">
    <source>
        <dbReference type="Proteomes" id="UP000287188"/>
    </source>
</evidence>
<dbReference type="AlphaFoldDB" id="A0A402AVG3"/>
<gene>
    <name evidence="2" type="ORF">KDK_68740</name>
</gene>
<feature type="transmembrane region" description="Helical" evidence="1">
    <location>
        <begin position="138"/>
        <end position="157"/>
    </location>
</feature>
<proteinExistence type="predicted"/>
<keyword evidence="1" id="KW-0472">Membrane</keyword>
<feature type="transmembrane region" description="Helical" evidence="1">
    <location>
        <begin position="76"/>
        <end position="95"/>
    </location>
</feature>
<reference evidence="3" key="1">
    <citation type="submission" date="2018-12" db="EMBL/GenBank/DDBJ databases">
        <title>Tengunoibacter tsumagoiensis gen. nov., sp. nov., Dictyobacter kobayashii sp. nov., D. alpinus sp. nov., and D. joshuensis sp. nov. and description of Dictyobacteraceae fam. nov. within the order Ktedonobacterales isolated from Tengu-no-mugimeshi.</title>
        <authorList>
            <person name="Wang C.M."/>
            <person name="Zheng Y."/>
            <person name="Sakai Y."/>
            <person name="Toyoda A."/>
            <person name="Minakuchi Y."/>
            <person name="Abe K."/>
            <person name="Yokota A."/>
            <person name="Yabe S."/>
        </authorList>
    </citation>
    <scope>NUCLEOTIDE SEQUENCE [LARGE SCALE GENOMIC DNA]</scope>
    <source>
        <strain evidence="3">Uno11</strain>
    </source>
</reference>
<dbReference type="Proteomes" id="UP000287188">
    <property type="component" value="Unassembled WGS sequence"/>
</dbReference>